<dbReference type="PANTHER" id="PTHR45138:SF9">
    <property type="entry name" value="DIGUANYLATE CYCLASE DGCM-RELATED"/>
    <property type="match status" value="1"/>
</dbReference>
<protein>
    <submittedName>
        <fullName evidence="2">GGDEF domain-containing protein</fullName>
    </submittedName>
</protein>
<keyword evidence="3" id="KW-1185">Reference proteome</keyword>
<reference evidence="2" key="1">
    <citation type="journal article" date="2020" name="Appl. Environ. Microbiol.">
        <title>Medium-Chain Fatty Acid Synthesis by 'Candidatus Weimeria bifida' gen. nov., sp. nov., and 'Candidatus Pseudoramibacter fermentans' sp. nov.</title>
        <authorList>
            <person name="Scarborough M.J."/>
            <person name="Myers K.S."/>
            <person name="Donohue T.J."/>
            <person name="Noguera D.R."/>
        </authorList>
    </citation>
    <scope>NUCLEOTIDE SEQUENCE</scope>
    <source>
        <strain evidence="2">LCO1.1</strain>
    </source>
</reference>
<dbReference type="Proteomes" id="UP000460257">
    <property type="component" value="Unassembled WGS sequence"/>
</dbReference>
<dbReference type="Gene3D" id="1.25.40.10">
    <property type="entry name" value="Tetratricopeptide repeat domain"/>
    <property type="match status" value="1"/>
</dbReference>
<dbReference type="EMBL" id="VOGC01000007">
    <property type="protein sequence ID" value="MQN02107.1"/>
    <property type="molecule type" value="Genomic_DNA"/>
</dbReference>
<dbReference type="InterPro" id="IPR000160">
    <property type="entry name" value="GGDEF_dom"/>
</dbReference>
<dbReference type="Gene3D" id="3.30.70.270">
    <property type="match status" value="1"/>
</dbReference>
<dbReference type="InterPro" id="IPR011990">
    <property type="entry name" value="TPR-like_helical_dom_sf"/>
</dbReference>
<accession>A0A6N7J0G7</accession>
<sequence>MDISSYRTEIANLIRQINREKETYSKNTIALCDKLEKYGQMQDDDALTGYACFVRGEYYYRKNDVLGFYREMLKCMEPFERIGEWGYLAMADNMLGIMSLNRGNAPFALDYYYRAQSICKQYSLPDIEWVLQMNMGALFLSVGSAGEAIEHYEAAYKYIIDHKDDIPEFIESFTAAAVGLGRSYLMNKDMADADKYESIIEVQCTPFLSKDEEINVYCFLARYYYIKKEPDEKERAVKKVVEAFSSDIAILDFFDDLYDFLSLLLETGDYTTFASLLVPIKAMAQKTSVKNIEQKLLHLMIEFFKSVGDKDSYKEAAVHYYENERMMSHENDLMIKSMIKLRENLYRLAEENSYIAAKSRSLERKSETDPLTSMYNRFRLNSEGDVIYQRGLKNHVGIAVEMLDVDFFKEYNDHYGHQAGDRVIKYIADCIKKLQDNLNIFAARYGGDEFVLIYEGYTEKEVFSLAKDLKKIINDGHVVHEYSRTNSKFITISQGIFWGIPEEGRSIWQFLHQADGLLYKVKTKSRNSIMVGHLPIYSSGNYDDTEGVLVTEMEDDS</sequence>
<comment type="caution">
    <text evidence="2">The sequence shown here is derived from an EMBL/GenBank/DDBJ whole genome shotgun (WGS) entry which is preliminary data.</text>
</comment>
<evidence type="ECO:0000313" key="3">
    <source>
        <dbReference type="Proteomes" id="UP000460257"/>
    </source>
</evidence>
<organism evidence="2 3">
    <name type="scientific">Candidatus Weimeria bifida</name>
    <dbReference type="NCBI Taxonomy" id="2599074"/>
    <lineage>
        <taxon>Bacteria</taxon>
        <taxon>Bacillati</taxon>
        <taxon>Bacillota</taxon>
        <taxon>Clostridia</taxon>
        <taxon>Lachnospirales</taxon>
        <taxon>Lachnospiraceae</taxon>
        <taxon>Candidatus Weimeria</taxon>
    </lineage>
</organism>
<gene>
    <name evidence="2" type="ORF">FRC54_09455</name>
</gene>
<proteinExistence type="predicted"/>
<dbReference type="SUPFAM" id="SSF55073">
    <property type="entry name" value="Nucleotide cyclase"/>
    <property type="match status" value="1"/>
</dbReference>
<dbReference type="AlphaFoldDB" id="A0A6N7J0G7"/>
<dbReference type="InterPro" id="IPR043128">
    <property type="entry name" value="Rev_trsase/Diguanyl_cyclase"/>
</dbReference>
<dbReference type="CDD" id="cd01949">
    <property type="entry name" value="GGDEF"/>
    <property type="match status" value="1"/>
</dbReference>
<dbReference type="NCBIfam" id="TIGR00254">
    <property type="entry name" value="GGDEF"/>
    <property type="match status" value="1"/>
</dbReference>
<dbReference type="PROSITE" id="PS50887">
    <property type="entry name" value="GGDEF"/>
    <property type="match status" value="1"/>
</dbReference>
<name>A0A6N7J0G7_9FIRM</name>
<feature type="domain" description="GGDEF" evidence="1">
    <location>
        <begin position="396"/>
        <end position="534"/>
    </location>
</feature>
<evidence type="ECO:0000259" key="1">
    <source>
        <dbReference type="PROSITE" id="PS50887"/>
    </source>
</evidence>
<dbReference type="PANTHER" id="PTHR45138">
    <property type="entry name" value="REGULATORY COMPONENTS OF SENSORY TRANSDUCTION SYSTEM"/>
    <property type="match status" value="1"/>
</dbReference>
<dbReference type="SUPFAM" id="SSF48452">
    <property type="entry name" value="TPR-like"/>
    <property type="match status" value="1"/>
</dbReference>
<dbReference type="SMART" id="SM00267">
    <property type="entry name" value="GGDEF"/>
    <property type="match status" value="1"/>
</dbReference>
<evidence type="ECO:0000313" key="2">
    <source>
        <dbReference type="EMBL" id="MQN02107.1"/>
    </source>
</evidence>
<dbReference type="InterPro" id="IPR050469">
    <property type="entry name" value="Diguanylate_Cyclase"/>
</dbReference>
<dbReference type="GO" id="GO:0052621">
    <property type="term" value="F:diguanylate cyclase activity"/>
    <property type="evidence" value="ECO:0007669"/>
    <property type="project" value="TreeGrafter"/>
</dbReference>
<dbReference type="Pfam" id="PF00990">
    <property type="entry name" value="GGDEF"/>
    <property type="match status" value="1"/>
</dbReference>
<dbReference type="InterPro" id="IPR029787">
    <property type="entry name" value="Nucleotide_cyclase"/>
</dbReference>